<proteinExistence type="predicted"/>
<dbReference type="EMBL" id="BK014884">
    <property type="protein sequence ID" value="DAD80569.1"/>
    <property type="molecule type" value="Genomic_DNA"/>
</dbReference>
<protein>
    <submittedName>
        <fullName evidence="1">Chromosome partition protein</fullName>
    </submittedName>
</protein>
<organism evidence="1">
    <name type="scientific">Siphoviridae sp. ctYh54</name>
    <dbReference type="NCBI Taxonomy" id="2826379"/>
    <lineage>
        <taxon>Viruses</taxon>
        <taxon>Duplodnaviria</taxon>
        <taxon>Heunggongvirae</taxon>
        <taxon>Uroviricota</taxon>
        <taxon>Caudoviricetes</taxon>
    </lineage>
</organism>
<dbReference type="SUPFAM" id="SSF52540">
    <property type="entry name" value="P-loop containing nucleoside triphosphate hydrolases"/>
    <property type="match status" value="1"/>
</dbReference>
<dbReference type="InterPro" id="IPR027417">
    <property type="entry name" value="P-loop_NTPase"/>
</dbReference>
<reference evidence="1" key="1">
    <citation type="journal article" date="2021" name="Proc. Natl. Acad. Sci. U.S.A.">
        <title>A Catalog of Tens of Thousands of Viruses from Human Metagenomes Reveals Hidden Associations with Chronic Diseases.</title>
        <authorList>
            <person name="Tisza M.J."/>
            <person name="Buck C.B."/>
        </authorList>
    </citation>
    <scope>NUCLEOTIDE SEQUENCE</scope>
    <source>
        <strain evidence="1">CtYh54</strain>
    </source>
</reference>
<sequence length="219" mass="25344">MSVLEEVDRAIQTYDNIKRDLDYMNTKIYDCDANIAVLLKKKETILSAKTYYKKAIDILYQNSIKELESLINDVVSAVFYDRNLVVRMELTDSRSKSLLWYVIDEDKGIQMSVKNGVGRGIRTVLSFIIQSYYLLSLGSKYMFIDEGYSYISEAYVGKFFEFVNLLCEEKGLSLVMISHDERFSGYADYSYGVINGKIQEWVRNPEKGEMNESLCTENK</sequence>
<evidence type="ECO:0000313" key="1">
    <source>
        <dbReference type="EMBL" id="DAD80569.1"/>
    </source>
</evidence>
<name>A0A8S5ME05_9CAUD</name>
<dbReference type="Gene3D" id="3.40.50.300">
    <property type="entry name" value="P-loop containing nucleotide triphosphate hydrolases"/>
    <property type="match status" value="1"/>
</dbReference>
<accession>A0A8S5ME05</accession>